<dbReference type="EMBL" id="BKCP01003558">
    <property type="protein sequence ID" value="GER29336.1"/>
    <property type="molecule type" value="Genomic_DNA"/>
</dbReference>
<dbReference type="GO" id="GO:0016787">
    <property type="term" value="F:hydrolase activity"/>
    <property type="evidence" value="ECO:0007669"/>
    <property type="project" value="TreeGrafter"/>
</dbReference>
<proteinExistence type="inferred from homology"/>
<comment type="similarity">
    <text evidence="2">Belongs to the strictosidine synthase family.</text>
</comment>
<gene>
    <name evidence="7" type="ORF">STAS_05189</name>
</gene>
<dbReference type="Pfam" id="PF20067">
    <property type="entry name" value="SSL_N"/>
    <property type="match status" value="1"/>
</dbReference>
<evidence type="ECO:0000259" key="6">
    <source>
        <dbReference type="Pfam" id="PF03088"/>
    </source>
</evidence>
<comment type="subcellular location">
    <subcellularLocation>
        <location evidence="1">Vacuole</location>
    </subcellularLocation>
</comment>
<evidence type="ECO:0000256" key="3">
    <source>
        <dbReference type="ARBA" id="ARBA00022553"/>
    </source>
</evidence>
<evidence type="ECO:0000256" key="2">
    <source>
        <dbReference type="ARBA" id="ARBA00009191"/>
    </source>
</evidence>
<reference evidence="8" key="1">
    <citation type="journal article" date="2019" name="Curr. Biol.">
        <title>Genome Sequence of Striga asiatica Provides Insight into the Evolution of Plant Parasitism.</title>
        <authorList>
            <person name="Yoshida S."/>
            <person name="Kim S."/>
            <person name="Wafula E.K."/>
            <person name="Tanskanen J."/>
            <person name="Kim Y.M."/>
            <person name="Honaas L."/>
            <person name="Yang Z."/>
            <person name="Spallek T."/>
            <person name="Conn C.E."/>
            <person name="Ichihashi Y."/>
            <person name="Cheong K."/>
            <person name="Cui S."/>
            <person name="Der J.P."/>
            <person name="Gundlach H."/>
            <person name="Jiao Y."/>
            <person name="Hori C."/>
            <person name="Ishida J.K."/>
            <person name="Kasahara H."/>
            <person name="Kiba T."/>
            <person name="Kim M.S."/>
            <person name="Koo N."/>
            <person name="Laohavisit A."/>
            <person name="Lee Y.H."/>
            <person name="Lumba S."/>
            <person name="McCourt P."/>
            <person name="Mortimer J.C."/>
            <person name="Mutuku J.M."/>
            <person name="Nomura T."/>
            <person name="Sasaki-Sekimoto Y."/>
            <person name="Seto Y."/>
            <person name="Wang Y."/>
            <person name="Wakatake T."/>
            <person name="Sakakibara H."/>
            <person name="Demura T."/>
            <person name="Yamaguchi S."/>
            <person name="Yoneyama K."/>
            <person name="Manabe R.I."/>
            <person name="Nelson D.C."/>
            <person name="Schulman A.H."/>
            <person name="Timko M.P."/>
            <person name="dePamphilis C.W."/>
            <person name="Choi D."/>
            <person name="Shirasu K."/>
        </authorList>
    </citation>
    <scope>NUCLEOTIDE SEQUENCE [LARGE SCALE GENOMIC DNA]</scope>
    <source>
        <strain evidence="8">cv. UVA1</strain>
    </source>
</reference>
<name>A0A5A7P9X1_STRAF</name>
<dbReference type="PANTHER" id="PTHR10426:SF88">
    <property type="entry name" value="ADIPOCYTE PLASMA MEMBRANE-ASSOCIATED PROTEIN HEMOMUCIN-RELATED"/>
    <property type="match status" value="1"/>
</dbReference>
<dbReference type="Gene3D" id="2.120.10.30">
    <property type="entry name" value="TolB, C-terminal domain"/>
    <property type="match status" value="1"/>
</dbReference>
<dbReference type="InterPro" id="IPR018119">
    <property type="entry name" value="Strictosidine_synth_cons-reg"/>
</dbReference>
<accession>A0A5A7P9X1</accession>
<dbReference type="AlphaFoldDB" id="A0A5A7P9X1"/>
<sequence>MAWIAGGVISIAVVAAAMLVYQLDRFDPAPYPDLGNGPPLFVPKRNTHMLRGSEKIGYGQLTAPEDIAFDPKTGLIYTGCQDGWLSRVSLDGSAVDKWVNTGGRPLGIVHGLHGEVIVADADKGLLNISRDGVVELLTDEAEGLSFKLTDAADIGPHGIIYFTDASFRYGVKEYILDFLEGRPNGRLLSYDPSTKQTQVLVKDLYFANGVAVSADQSFVIFCETSMRRCKRYYIQGPRRGSVDVFIENLPGLPDNIKYDGEGQYWIALTTYYFAPLNCENILVCSTNMRLAQEAYSWVLLQRHPFIRKVIAIMERYIGRPRTEKDGGVIAVDLDGTPTAHYCDRELFLTTTGVKIGEFLYCGSLVSPYILRLNLTQYPATPAA</sequence>
<keyword evidence="3" id="KW-0597">Phosphoprotein</keyword>
<evidence type="ECO:0000313" key="8">
    <source>
        <dbReference type="Proteomes" id="UP000325081"/>
    </source>
</evidence>
<comment type="caution">
    <text evidence="7">The sequence shown here is derived from an EMBL/GenBank/DDBJ whole genome shotgun (WGS) entry which is preliminary data.</text>
</comment>
<dbReference type="GO" id="GO:0012505">
    <property type="term" value="C:endomembrane system"/>
    <property type="evidence" value="ECO:0007669"/>
    <property type="project" value="TreeGrafter"/>
</dbReference>
<dbReference type="InterPro" id="IPR011042">
    <property type="entry name" value="6-blade_b-propeller_TolB-like"/>
</dbReference>
<dbReference type="PANTHER" id="PTHR10426">
    <property type="entry name" value="STRICTOSIDINE SYNTHASE-RELATED"/>
    <property type="match status" value="1"/>
</dbReference>
<keyword evidence="4" id="KW-0926">Vacuole</keyword>
<evidence type="ECO:0000256" key="5">
    <source>
        <dbReference type="ARBA" id="ARBA00023180"/>
    </source>
</evidence>
<dbReference type="OrthoDB" id="5307922at2759"/>
<protein>
    <submittedName>
        <fullName evidence="7">Calcium-dependent phosphotriesterase superfamily protein</fullName>
    </submittedName>
</protein>
<evidence type="ECO:0000313" key="7">
    <source>
        <dbReference type="EMBL" id="GER29336.1"/>
    </source>
</evidence>
<dbReference type="Pfam" id="PF03088">
    <property type="entry name" value="Str_synth"/>
    <property type="match status" value="1"/>
</dbReference>
<dbReference type="GO" id="GO:0005773">
    <property type="term" value="C:vacuole"/>
    <property type="evidence" value="ECO:0007669"/>
    <property type="project" value="UniProtKB-SubCell"/>
</dbReference>
<evidence type="ECO:0000256" key="1">
    <source>
        <dbReference type="ARBA" id="ARBA00004116"/>
    </source>
</evidence>
<organism evidence="7 8">
    <name type="scientific">Striga asiatica</name>
    <name type="common">Asiatic witchweed</name>
    <name type="synonym">Buchnera asiatica</name>
    <dbReference type="NCBI Taxonomy" id="4170"/>
    <lineage>
        <taxon>Eukaryota</taxon>
        <taxon>Viridiplantae</taxon>
        <taxon>Streptophyta</taxon>
        <taxon>Embryophyta</taxon>
        <taxon>Tracheophyta</taxon>
        <taxon>Spermatophyta</taxon>
        <taxon>Magnoliopsida</taxon>
        <taxon>eudicotyledons</taxon>
        <taxon>Gunneridae</taxon>
        <taxon>Pentapetalae</taxon>
        <taxon>asterids</taxon>
        <taxon>lamiids</taxon>
        <taxon>Lamiales</taxon>
        <taxon>Orobanchaceae</taxon>
        <taxon>Buchnereae</taxon>
        <taxon>Striga</taxon>
    </lineage>
</organism>
<dbReference type="Proteomes" id="UP000325081">
    <property type="component" value="Unassembled WGS sequence"/>
</dbReference>
<evidence type="ECO:0000256" key="4">
    <source>
        <dbReference type="ARBA" id="ARBA00022554"/>
    </source>
</evidence>
<keyword evidence="8" id="KW-1185">Reference proteome</keyword>
<feature type="domain" description="Strictosidine synthase conserved region" evidence="6">
    <location>
        <begin position="150"/>
        <end position="237"/>
    </location>
</feature>
<dbReference type="SUPFAM" id="SSF63829">
    <property type="entry name" value="Calcium-dependent phosphotriesterase"/>
    <property type="match status" value="1"/>
</dbReference>
<keyword evidence="5" id="KW-0325">Glycoprotein</keyword>